<organism evidence="7 8">
    <name type="scientific">Biomphalaria glabrata</name>
    <name type="common">Bloodfluke planorb</name>
    <name type="synonym">Freshwater snail</name>
    <dbReference type="NCBI Taxonomy" id="6526"/>
    <lineage>
        <taxon>Eukaryota</taxon>
        <taxon>Metazoa</taxon>
        <taxon>Spiralia</taxon>
        <taxon>Lophotrochozoa</taxon>
        <taxon>Mollusca</taxon>
        <taxon>Gastropoda</taxon>
        <taxon>Heterobranchia</taxon>
        <taxon>Euthyneura</taxon>
        <taxon>Panpulmonata</taxon>
        <taxon>Hygrophila</taxon>
        <taxon>Lymnaeoidea</taxon>
        <taxon>Planorbidae</taxon>
        <taxon>Biomphalaria</taxon>
    </lineage>
</organism>
<dbReference type="SUPFAM" id="SSF103473">
    <property type="entry name" value="MFS general substrate transporter"/>
    <property type="match status" value="1"/>
</dbReference>
<protein>
    <submittedName>
        <fullName evidence="8">Organic cation/carnitine transporter 2-like isoform X1</fullName>
    </submittedName>
</protein>
<feature type="transmembrane region" description="Helical" evidence="5">
    <location>
        <begin position="247"/>
        <end position="266"/>
    </location>
</feature>
<feature type="transmembrane region" description="Helical" evidence="5">
    <location>
        <begin position="350"/>
        <end position="371"/>
    </location>
</feature>
<feature type="domain" description="Major facilitator superfamily (MFS) profile" evidence="6">
    <location>
        <begin position="78"/>
        <end position="531"/>
    </location>
</feature>
<feature type="transmembrane region" description="Helical" evidence="5">
    <location>
        <begin position="224"/>
        <end position="241"/>
    </location>
</feature>
<dbReference type="InterPro" id="IPR020846">
    <property type="entry name" value="MFS_dom"/>
</dbReference>
<dbReference type="Proteomes" id="UP001165740">
    <property type="component" value="Chromosome 14"/>
</dbReference>
<evidence type="ECO:0000256" key="4">
    <source>
        <dbReference type="ARBA" id="ARBA00023136"/>
    </source>
</evidence>
<dbReference type="PANTHER" id="PTHR24064">
    <property type="entry name" value="SOLUTE CARRIER FAMILY 22 MEMBER"/>
    <property type="match status" value="1"/>
</dbReference>
<keyword evidence="3 5" id="KW-1133">Transmembrane helix</keyword>
<keyword evidence="7" id="KW-1185">Reference proteome</keyword>
<evidence type="ECO:0000256" key="2">
    <source>
        <dbReference type="ARBA" id="ARBA00022692"/>
    </source>
</evidence>
<sequence length="614" mass="68911">MLSQTEIVDVLLASLDWNGFYQKSRCAVCLMSVIVFVLHLMSVVFLGKSVKHQCRLPVSLNVTIDDVIHDVWTADNVSLYNVTLGECTVEINNGSHVIFTSHCVEGYTYNDDDQSSFATEWDLVCNDQYLSDVSQIVYVGGQMFGSLFFTRFADTHGRKKVLTVTSLLFQVCTLACSFPPNFPVYLVLKFACGAVIACSYQVSVILMLELLPKERRAIVEQLKTFLWSTSLLFLCFIAYVTRQLSWHYTQLTLSLISLYVVVLWWVTDESLPWLFAANKLKEAEVLLQKIARINKVNYENVSNILKNNFVQFESYASPDTQLSGAGQSGDGTKKAKQEDHVMVFLKNRHLLKLTLISSFLSFTVTMVYEGLLMMSPNLREDFYLGFVLGVVTEFPATVLFSFLINRIGRKKCIYIFQILAGVLLLLSTVLSNTPLSDNIPGRYWVSLVTSLIGRLAFSVSYSSVVLYVTELFPTSVRNTGCGIAGVGTYFGSMIAPYARSLSRRLPLVPTTIIGLLCLVVPFTILNLPETNGRELAHTLEDLERVMTVKATRPKPFCRRLLPCWYSKHAVVNNTHNEVSVHVVHIESSTSCIFQTSHKFINTESSSSCTFSNPS</sequence>
<feature type="transmembrane region" description="Helical" evidence="5">
    <location>
        <begin position="161"/>
        <end position="180"/>
    </location>
</feature>
<dbReference type="RefSeq" id="XP_055866042.1">
    <property type="nucleotide sequence ID" value="XM_056010067.1"/>
</dbReference>
<evidence type="ECO:0000259" key="6">
    <source>
        <dbReference type="PROSITE" id="PS50850"/>
    </source>
</evidence>
<keyword evidence="2 5" id="KW-0812">Transmembrane</keyword>
<feature type="transmembrane region" description="Helical" evidence="5">
    <location>
        <begin position="383"/>
        <end position="405"/>
    </location>
</feature>
<dbReference type="OMA" id="SVEYEEC"/>
<dbReference type="GO" id="GO:0016020">
    <property type="term" value="C:membrane"/>
    <property type="evidence" value="ECO:0007669"/>
    <property type="project" value="UniProtKB-SubCell"/>
</dbReference>
<dbReference type="PROSITE" id="PS50850">
    <property type="entry name" value="MFS"/>
    <property type="match status" value="1"/>
</dbReference>
<gene>
    <name evidence="8" type="primary">LOC106063617</name>
</gene>
<keyword evidence="4 5" id="KW-0472">Membrane</keyword>
<accession>A0A9W2YTH8</accession>
<feature type="transmembrane region" description="Helical" evidence="5">
    <location>
        <begin position="480"/>
        <end position="499"/>
    </location>
</feature>
<evidence type="ECO:0000313" key="8">
    <source>
        <dbReference type="RefSeq" id="XP_055866042.1"/>
    </source>
</evidence>
<dbReference type="GO" id="GO:0022857">
    <property type="term" value="F:transmembrane transporter activity"/>
    <property type="evidence" value="ECO:0007669"/>
    <property type="project" value="InterPro"/>
</dbReference>
<feature type="transmembrane region" description="Helical" evidence="5">
    <location>
        <begin position="412"/>
        <end position="431"/>
    </location>
</feature>
<evidence type="ECO:0000256" key="5">
    <source>
        <dbReference type="SAM" id="Phobius"/>
    </source>
</evidence>
<dbReference type="Pfam" id="PF00083">
    <property type="entry name" value="Sugar_tr"/>
    <property type="match status" value="1"/>
</dbReference>
<name>A0A9W2YTH8_BIOGL</name>
<evidence type="ECO:0000256" key="3">
    <source>
        <dbReference type="ARBA" id="ARBA00022989"/>
    </source>
</evidence>
<feature type="transmembrane region" description="Helical" evidence="5">
    <location>
        <begin position="505"/>
        <end position="525"/>
    </location>
</feature>
<dbReference type="OrthoDB" id="5141738at2759"/>
<dbReference type="InterPro" id="IPR036259">
    <property type="entry name" value="MFS_trans_sf"/>
</dbReference>
<feature type="transmembrane region" description="Helical" evidence="5">
    <location>
        <begin position="20"/>
        <end position="46"/>
    </location>
</feature>
<dbReference type="Gene3D" id="1.20.1250.20">
    <property type="entry name" value="MFS general substrate transporter like domains"/>
    <property type="match status" value="1"/>
</dbReference>
<dbReference type="GeneID" id="106063617"/>
<feature type="transmembrane region" description="Helical" evidence="5">
    <location>
        <begin position="443"/>
        <end position="468"/>
    </location>
</feature>
<dbReference type="InterPro" id="IPR005828">
    <property type="entry name" value="MFS_sugar_transport-like"/>
</dbReference>
<evidence type="ECO:0000256" key="1">
    <source>
        <dbReference type="ARBA" id="ARBA00004141"/>
    </source>
</evidence>
<reference evidence="8" key="1">
    <citation type="submission" date="2025-08" db="UniProtKB">
        <authorList>
            <consortium name="RefSeq"/>
        </authorList>
    </citation>
    <scope>IDENTIFICATION</scope>
</reference>
<dbReference type="AlphaFoldDB" id="A0A9W2YTH8"/>
<feature type="transmembrane region" description="Helical" evidence="5">
    <location>
        <begin position="186"/>
        <end position="212"/>
    </location>
</feature>
<proteinExistence type="predicted"/>
<comment type="subcellular location">
    <subcellularLocation>
        <location evidence="1">Membrane</location>
        <topology evidence="1">Multi-pass membrane protein</topology>
    </subcellularLocation>
</comment>
<evidence type="ECO:0000313" key="7">
    <source>
        <dbReference type="Proteomes" id="UP001165740"/>
    </source>
</evidence>